<reference evidence="1 2" key="1">
    <citation type="journal article" date="2015" name="Nature">
        <title>rRNA introns, odd ribosomes, and small enigmatic genomes across a large radiation of phyla.</title>
        <authorList>
            <person name="Brown C.T."/>
            <person name="Hug L.A."/>
            <person name="Thomas B.C."/>
            <person name="Sharon I."/>
            <person name="Castelle C.J."/>
            <person name="Singh A."/>
            <person name="Wilkins M.J."/>
            <person name="Williams K.H."/>
            <person name="Banfield J.F."/>
        </authorList>
    </citation>
    <scope>NUCLEOTIDE SEQUENCE [LARGE SCALE GENOMIC DNA]</scope>
</reference>
<evidence type="ECO:0000313" key="2">
    <source>
        <dbReference type="Proteomes" id="UP000034854"/>
    </source>
</evidence>
<comment type="caution">
    <text evidence="1">The sequence shown here is derived from an EMBL/GenBank/DDBJ whole genome shotgun (WGS) entry which is preliminary data.</text>
</comment>
<gene>
    <name evidence="1" type="ORF">UU34_C0002G0046</name>
</gene>
<dbReference type="Proteomes" id="UP000034854">
    <property type="component" value="Unassembled WGS sequence"/>
</dbReference>
<protein>
    <submittedName>
        <fullName evidence="1">Uncharacterized protein</fullName>
    </submittedName>
</protein>
<evidence type="ECO:0000313" key="1">
    <source>
        <dbReference type="EMBL" id="KKR87929.1"/>
    </source>
</evidence>
<dbReference type="EMBL" id="LCAG01000002">
    <property type="protein sequence ID" value="KKR87929.1"/>
    <property type="molecule type" value="Genomic_DNA"/>
</dbReference>
<dbReference type="AlphaFoldDB" id="A0A0G0UGC0"/>
<name>A0A0G0UGC0_9BACT</name>
<proteinExistence type="predicted"/>
<sequence length="69" mass="7565">MGGNVGKERVGAEIKLNPVRMPSAEQVSGLLEEYESVFVDADIPDEDASRHARAQGKRDVLKRVLQMLG</sequence>
<organism evidence="1 2">
    <name type="scientific">Candidatus Curtissbacteria bacterium GW2011_GWA1_41_11</name>
    <dbReference type="NCBI Taxonomy" id="1618409"/>
    <lineage>
        <taxon>Bacteria</taxon>
        <taxon>Candidatus Curtissiibacteriota</taxon>
    </lineage>
</organism>
<accession>A0A0G0UGC0</accession>